<organism evidence="2 3">
    <name type="scientific">Streptomyces lannensis</name>
    <dbReference type="NCBI Taxonomy" id="766498"/>
    <lineage>
        <taxon>Bacteria</taxon>
        <taxon>Bacillati</taxon>
        <taxon>Actinomycetota</taxon>
        <taxon>Actinomycetes</taxon>
        <taxon>Kitasatosporales</taxon>
        <taxon>Streptomycetaceae</taxon>
        <taxon>Streptomyces</taxon>
    </lineage>
</organism>
<dbReference type="Proteomes" id="UP001501563">
    <property type="component" value="Unassembled WGS sequence"/>
</dbReference>
<evidence type="ECO:0000313" key="2">
    <source>
        <dbReference type="EMBL" id="GAA3852765.1"/>
    </source>
</evidence>
<name>A0ABP7JRV6_9ACTN</name>
<feature type="compositionally biased region" description="Low complexity" evidence="1">
    <location>
        <begin position="35"/>
        <end position="44"/>
    </location>
</feature>
<reference evidence="3" key="1">
    <citation type="journal article" date="2019" name="Int. J. Syst. Evol. Microbiol.">
        <title>The Global Catalogue of Microorganisms (GCM) 10K type strain sequencing project: providing services to taxonomists for standard genome sequencing and annotation.</title>
        <authorList>
            <consortium name="The Broad Institute Genomics Platform"/>
            <consortium name="The Broad Institute Genome Sequencing Center for Infectious Disease"/>
            <person name="Wu L."/>
            <person name="Ma J."/>
        </authorList>
    </citation>
    <scope>NUCLEOTIDE SEQUENCE [LARGE SCALE GENOMIC DNA]</scope>
    <source>
        <strain evidence="3">JCM 16578</strain>
    </source>
</reference>
<evidence type="ECO:0000256" key="1">
    <source>
        <dbReference type="SAM" id="MobiDB-lite"/>
    </source>
</evidence>
<sequence length="84" mass="8778">MVAVAPPSLCGVVSAAAIPAEPSRPATASPDTSVAAARRAAPRLNADDADNEENTEFPFEQDPLTLGGRSHQQNQKPQELRLAS</sequence>
<evidence type="ECO:0008006" key="4">
    <source>
        <dbReference type="Google" id="ProtNLM"/>
    </source>
</evidence>
<feature type="region of interest" description="Disordered" evidence="1">
    <location>
        <begin position="18"/>
        <end position="84"/>
    </location>
</feature>
<comment type="caution">
    <text evidence="2">The sequence shown here is derived from an EMBL/GenBank/DDBJ whole genome shotgun (WGS) entry which is preliminary data.</text>
</comment>
<dbReference type="EMBL" id="BAAAZA010000003">
    <property type="protein sequence ID" value="GAA3852765.1"/>
    <property type="molecule type" value="Genomic_DNA"/>
</dbReference>
<evidence type="ECO:0000313" key="3">
    <source>
        <dbReference type="Proteomes" id="UP001501563"/>
    </source>
</evidence>
<accession>A0ABP7JRV6</accession>
<keyword evidence="3" id="KW-1185">Reference proteome</keyword>
<protein>
    <recommendedName>
        <fullName evidence="4">Secreted protein</fullName>
    </recommendedName>
</protein>
<proteinExistence type="predicted"/>
<gene>
    <name evidence="2" type="ORF">GCM10022207_14450</name>
</gene>